<dbReference type="AlphaFoldDB" id="A0A1I2L2K7"/>
<evidence type="ECO:0000256" key="1">
    <source>
        <dbReference type="SAM" id="MobiDB-lite"/>
    </source>
</evidence>
<dbReference type="EMBL" id="FONR01000011">
    <property type="protein sequence ID" value="SFF73582.1"/>
    <property type="molecule type" value="Genomic_DNA"/>
</dbReference>
<protein>
    <submittedName>
        <fullName evidence="2">Uncharacterized protein</fullName>
    </submittedName>
</protein>
<evidence type="ECO:0000313" key="2">
    <source>
        <dbReference type="EMBL" id="SFF73582.1"/>
    </source>
</evidence>
<name>A0A1I2L2K7_9ACTN</name>
<gene>
    <name evidence="2" type="ORF">SAMN02787118_111185</name>
</gene>
<accession>A0A1I2L2K7</accession>
<organism evidence="2 3">
    <name type="scientific">Streptomyces mirabilis</name>
    <dbReference type="NCBI Taxonomy" id="68239"/>
    <lineage>
        <taxon>Bacteria</taxon>
        <taxon>Bacillati</taxon>
        <taxon>Actinomycetota</taxon>
        <taxon>Actinomycetes</taxon>
        <taxon>Kitasatosporales</taxon>
        <taxon>Streptomycetaceae</taxon>
        <taxon>Streptomyces</taxon>
    </lineage>
</organism>
<feature type="region of interest" description="Disordered" evidence="1">
    <location>
        <begin position="1"/>
        <end position="127"/>
    </location>
</feature>
<dbReference type="AntiFam" id="ANF00076">
    <property type="entry name" value="Shadow ORF (opposite copA)"/>
</dbReference>
<sequence length="198" mass="21059">MLKPLQHLRAADEDAELGTAAGGGHQRGRGREAQRAGAGHDQDGHARGDRRLWIGPGAQPEPERGDGRRQHDRHEDTGHRVGQPLGARLACLRIGDQTGDAGEPSVGTDGRGPYEQQPTGVDGPADHGRARPGLDRLALPGDQGEVHGRTALHHLCVGGDPLARPYDEDLAAFQLFNGNKPFGIAVSYRHLLGGEFGQ</sequence>
<evidence type="ECO:0000313" key="3">
    <source>
        <dbReference type="Proteomes" id="UP000181942"/>
    </source>
</evidence>
<reference evidence="2 3" key="1">
    <citation type="submission" date="2016-10" db="EMBL/GenBank/DDBJ databases">
        <authorList>
            <person name="de Groot N.N."/>
        </authorList>
    </citation>
    <scope>NUCLEOTIDE SEQUENCE [LARGE SCALE GENOMIC DNA]</scope>
    <source>
        <strain evidence="2 3">OK461</strain>
    </source>
</reference>
<feature type="compositionally biased region" description="Basic and acidic residues" evidence="1">
    <location>
        <begin position="29"/>
        <end position="52"/>
    </location>
</feature>
<dbReference type="Proteomes" id="UP000181942">
    <property type="component" value="Unassembled WGS sequence"/>
</dbReference>
<feature type="compositionally biased region" description="Basic and acidic residues" evidence="1">
    <location>
        <begin position="61"/>
        <end position="79"/>
    </location>
</feature>
<proteinExistence type="predicted"/>